<dbReference type="PANTHER" id="PTHR12639:SF6">
    <property type="entry name" value="VITAMIN K-DEPENDENT GAMMA-CARBOXYLASE"/>
    <property type="match status" value="1"/>
</dbReference>
<gene>
    <name evidence="4" type="ORF">B7P43_G03021</name>
</gene>
<sequence>MDRDWLDGYSMQNLSNHWIFDPFKVLLTSEQVDFWIIHLNGFALDFSIGFFLIYNRTRPYALCVLCLFHITNSRLFTIGMFPYVCLATMPIFCDANWPRKVLKIFSASKSAVKDNDQDKKCTTSLLPAEANRAKQKVKKLKGAPTYTLKIGWKHKVVGFLLISHIGLQAFLPYSHFITKGYNNWTNGLYGYSWDMMVHTWDTVMAVVKVVDHETGQEHFLDPEAWVQTDRWEKHADMLIQYAQCLKSNLLNGVSTNDYRLSKNISIYVDIWCSLNGRFQQRMFDPRVDLLTADWSPIKEVSWLMPLLTEFSSWRKQITKLEKEIYSWSEYSDVIFVADFPDLTLENYISEDLTNITLTVLEGDVIVEIGENETVQPMRKAKEKISWHRITKDESVGIPARTFHRVHTVSMTPACYMYTYVNHTRQLQDQKENGNTQNAEVGQKNKGLWNEFMLRLQNIARAIGLVSNAILNVLYSVPMIKRVQVV</sequence>
<dbReference type="InterPro" id="IPR007782">
    <property type="entry name" value="VKG_COase"/>
</dbReference>
<feature type="transmembrane region" description="Helical" evidence="1">
    <location>
        <begin position="34"/>
        <end position="54"/>
    </location>
</feature>
<keyword evidence="5" id="KW-1185">Reference proteome</keyword>
<dbReference type="FunCoup" id="A0A2J7PWF6">
    <property type="interactions" value="152"/>
</dbReference>
<evidence type="ECO:0000259" key="3">
    <source>
        <dbReference type="Pfam" id="PF22777"/>
    </source>
</evidence>
<keyword evidence="1" id="KW-0472">Membrane</keyword>
<evidence type="ECO:0008006" key="6">
    <source>
        <dbReference type="Google" id="ProtNLM"/>
    </source>
</evidence>
<dbReference type="Pfam" id="PF22777">
    <property type="entry name" value="VKGC_lumenal_dom"/>
    <property type="match status" value="1"/>
</dbReference>
<dbReference type="Proteomes" id="UP000235965">
    <property type="component" value="Unassembled WGS sequence"/>
</dbReference>
<dbReference type="STRING" id="105785.A0A2J7PWF6"/>
<comment type="caution">
    <text evidence="4">The sequence shown here is derived from an EMBL/GenBank/DDBJ whole genome shotgun (WGS) entry which is preliminary data.</text>
</comment>
<dbReference type="InterPro" id="IPR053934">
    <property type="entry name" value="HTTM_dom"/>
</dbReference>
<evidence type="ECO:0000256" key="1">
    <source>
        <dbReference type="SAM" id="Phobius"/>
    </source>
</evidence>
<dbReference type="EMBL" id="NEVH01020933">
    <property type="protein sequence ID" value="PNF20660.1"/>
    <property type="molecule type" value="Genomic_DNA"/>
</dbReference>
<reference evidence="4 5" key="1">
    <citation type="submission" date="2017-12" db="EMBL/GenBank/DDBJ databases">
        <title>Hemimetabolous genomes reveal molecular basis of termite eusociality.</title>
        <authorList>
            <person name="Harrison M.C."/>
            <person name="Jongepier E."/>
            <person name="Robertson H.M."/>
            <person name="Arning N."/>
            <person name="Bitard-Feildel T."/>
            <person name="Chao H."/>
            <person name="Childers C.P."/>
            <person name="Dinh H."/>
            <person name="Doddapaneni H."/>
            <person name="Dugan S."/>
            <person name="Gowin J."/>
            <person name="Greiner C."/>
            <person name="Han Y."/>
            <person name="Hu H."/>
            <person name="Hughes D.S.T."/>
            <person name="Huylmans A.-K."/>
            <person name="Kemena C."/>
            <person name="Kremer L.P.M."/>
            <person name="Lee S.L."/>
            <person name="Lopez-Ezquerra A."/>
            <person name="Mallet L."/>
            <person name="Monroy-Kuhn J.M."/>
            <person name="Moser A."/>
            <person name="Murali S.C."/>
            <person name="Muzny D.M."/>
            <person name="Otani S."/>
            <person name="Piulachs M.-D."/>
            <person name="Poelchau M."/>
            <person name="Qu J."/>
            <person name="Schaub F."/>
            <person name="Wada-Katsumata A."/>
            <person name="Worley K.C."/>
            <person name="Xie Q."/>
            <person name="Ylla G."/>
            <person name="Poulsen M."/>
            <person name="Gibbs R.A."/>
            <person name="Schal C."/>
            <person name="Richards S."/>
            <person name="Belles X."/>
            <person name="Korb J."/>
            <person name="Bornberg-Bauer E."/>
        </authorList>
    </citation>
    <scope>NUCLEOTIDE SEQUENCE [LARGE SCALE GENOMIC DNA]</scope>
    <source>
        <tissue evidence="4">Whole body</tissue>
    </source>
</reference>
<dbReference type="InterPro" id="IPR053935">
    <property type="entry name" value="VKGC_lumenal_dom"/>
</dbReference>
<keyword evidence="1" id="KW-1133">Transmembrane helix</keyword>
<evidence type="ECO:0000259" key="2">
    <source>
        <dbReference type="Pfam" id="PF05090"/>
    </source>
</evidence>
<dbReference type="OrthoDB" id="206689at2759"/>
<keyword evidence="1" id="KW-0812">Transmembrane</keyword>
<accession>A0A2J7PWF6</accession>
<dbReference type="GO" id="GO:0008488">
    <property type="term" value="F:gamma-glutamyl carboxylase activity"/>
    <property type="evidence" value="ECO:0007669"/>
    <property type="project" value="InterPro"/>
</dbReference>
<dbReference type="Pfam" id="PF05090">
    <property type="entry name" value="HTTM"/>
    <property type="match status" value="1"/>
</dbReference>
<evidence type="ECO:0000313" key="5">
    <source>
        <dbReference type="Proteomes" id="UP000235965"/>
    </source>
</evidence>
<dbReference type="AlphaFoldDB" id="A0A2J7PWF6"/>
<dbReference type="GO" id="GO:0019842">
    <property type="term" value="F:vitamin binding"/>
    <property type="evidence" value="ECO:0007669"/>
    <property type="project" value="TreeGrafter"/>
</dbReference>
<protein>
    <recommendedName>
        <fullName evidence="6">Vitamin K-dependent gamma-carboxylase</fullName>
    </recommendedName>
</protein>
<feature type="domain" description="Vitamin K-dependent gamma-carboxylase lumenal" evidence="3">
    <location>
        <begin position="154"/>
        <end position="308"/>
    </location>
</feature>
<feature type="domain" description="HTTM" evidence="2">
    <location>
        <begin position="1"/>
        <end position="97"/>
    </location>
</feature>
<organism evidence="4 5">
    <name type="scientific">Cryptotermes secundus</name>
    <dbReference type="NCBI Taxonomy" id="105785"/>
    <lineage>
        <taxon>Eukaryota</taxon>
        <taxon>Metazoa</taxon>
        <taxon>Ecdysozoa</taxon>
        <taxon>Arthropoda</taxon>
        <taxon>Hexapoda</taxon>
        <taxon>Insecta</taxon>
        <taxon>Pterygota</taxon>
        <taxon>Neoptera</taxon>
        <taxon>Polyneoptera</taxon>
        <taxon>Dictyoptera</taxon>
        <taxon>Blattodea</taxon>
        <taxon>Blattoidea</taxon>
        <taxon>Termitoidae</taxon>
        <taxon>Kalotermitidae</taxon>
        <taxon>Cryptotermitinae</taxon>
        <taxon>Cryptotermes</taxon>
    </lineage>
</organism>
<dbReference type="InParanoid" id="A0A2J7PWF6"/>
<dbReference type="PANTHER" id="PTHR12639">
    <property type="entry name" value="VITAMIN K-DEPENDENT GAMMA-CARBOXYLASE"/>
    <property type="match status" value="1"/>
</dbReference>
<evidence type="ECO:0000313" key="4">
    <source>
        <dbReference type="EMBL" id="PNF20660.1"/>
    </source>
</evidence>
<name>A0A2J7PWF6_9NEOP</name>
<proteinExistence type="predicted"/>